<dbReference type="InterPro" id="IPR006652">
    <property type="entry name" value="Kelch_1"/>
</dbReference>
<dbReference type="AlphaFoldDB" id="A0A6B9ZGM9"/>
<dbReference type="Gene3D" id="2.120.10.80">
    <property type="entry name" value="Kelch-type beta propeller"/>
    <property type="match status" value="1"/>
</dbReference>
<organism evidence="1 2">
    <name type="scientific">Chitinophaga agri</name>
    <dbReference type="NCBI Taxonomy" id="2703787"/>
    <lineage>
        <taxon>Bacteria</taxon>
        <taxon>Pseudomonadati</taxon>
        <taxon>Bacteroidota</taxon>
        <taxon>Chitinophagia</taxon>
        <taxon>Chitinophagales</taxon>
        <taxon>Chitinophagaceae</taxon>
        <taxon>Chitinophaga</taxon>
    </lineage>
</organism>
<dbReference type="InterPro" id="IPR051677">
    <property type="entry name" value="AfsR-DnrI-RedD_regulator"/>
</dbReference>
<sequence>MLIPRHLFAQEEYGLQFASKGMDPDARTGMNVFPDQPFKAGNQFSLAFDISFIPNSGSYFGYIFRLTDEKDQHIDLVYNVRTAALEIIAGDDYTGISIKTPPDTFISQWQHLRLRVDKVPSALTFEMNGRVVGKAPLRSAVGGKWRLSFGANRYGRDKTFDLAPMRLRDLKIFKENELTYHWPLRQSTGHTATDVRQHQVAVIDHPIWLAYVYRNWEQTGAFTTMGNASVAFDKEKGTVYICARDSLFRYDVNKDILYVDSLSKTQGLPAGNQSVYGRNALYNFLPDLKTVTTYDETKHAWDMQVDNDSVTKYWHANRFYAPFDSAIYVIGGYGNYRYTNEVQRYRVSTHKWEDVQTSGDTYTPRYQAALGTTENGDSAYIIGGYGSINGDQLLNPHHLYDLHLFDARTGAFRKIYELPVPEHPFAFGNTMVIDTKEKSFYALTFDNDKMESSLQLIRGSLTRPVYTRLATPIPFRYFDIRARAELFYYEKAQRLVVVTLFTPQNHVTQVRLYTILFPPALLASPDTPGPRSHWLLWGAISASVLVTIGWLFRRKRTVASPLAVPVIHTNALPSSGPAIPVNITPEPAAMPMASPAPGATIFLFGHFTVLDKDGNNITRLFSPLVKELFLLLLLHSIPDRKGITSDKINETLWPGRSGKDARNNRSVNIVKLKNVLDKLGHYTLEKDGDKWLLNFDPGQVKIDLLQYFASAGQIADQLVFTARGGLLTETEYSWLDKFKSEFSTSITTHFLQHLQENTDKYPPELAIAIANSILNFDALSEEAVMFKCRALVVLKQHASARAIYNSFKKEYENIYGETFEKEYQALLVD</sequence>
<dbReference type="EMBL" id="CP048113">
    <property type="protein sequence ID" value="QHS60899.1"/>
    <property type="molecule type" value="Genomic_DNA"/>
</dbReference>
<keyword evidence="2" id="KW-1185">Reference proteome</keyword>
<dbReference type="InterPro" id="IPR015915">
    <property type="entry name" value="Kelch-typ_b-propeller"/>
</dbReference>
<name>A0A6B9ZGM9_9BACT</name>
<gene>
    <name evidence="1" type="ORF">GWR21_15240</name>
</gene>
<reference evidence="1 2" key="1">
    <citation type="submission" date="2020-01" db="EMBL/GenBank/DDBJ databases">
        <title>Complete genome sequence of Chitinophaga sp. H33E-04 isolated from quinoa roots.</title>
        <authorList>
            <person name="Weon H.-Y."/>
            <person name="Lee S.A."/>
        </authorList>
    </citation>
    <scope>NUCLEOTIDE SEQUENCE [LARGE SCALE GENOMIC DNA]</scope>
    <source>
        <strain evidence="1 2">H33E-04</strain>
    </source>
</reference>
<dbReference type="Pfam" id="PF01344">
    <property type="entry name" value="Kelch_1"/>
    <property type="match status" value="1"/>
</dbReference>
<dbReference type="RefSeq" id="WP_162332582.1">
    <property type="nucleotide sequence ID" value="NZ_CP048113.1"/>
</dbReference>
<dbReference type="GO" id="GO:0003677">
    <property type="term" value="F:DNA binding"/>
    <property type="evidence" value="ECO:0007669"/>
    <property type="project" value="TreeGrafter"/>
</dbReference>
<proteinExistence type="predicted"/>
<dbReference type="PANTHER" id="PTHR35807:SF1">
    <property type="entry name" value="TRANSCRIPTIONAL REGULATOR REDD"/>
    <property type="match status" value="1"/>
</dbReference>
<evidence type="ECO:0000313" key="2">
    <source>
        <dbReference type="Proteomes" id="UP000476411"/>
    </source>
</evidence>
<evidence type="ECO:0000313" key="1">
    <source>
        <dbReference type="EMBL" id="QHS60899.1"/>
    </source>
</evidence>
<dbReference type="Proteomes" id="UP000476411">
    <property type="component" value="Chromosome"/>
</dbReference>
<accession>A0A6B9ZGM9</accession>
<protein>
    <recommendedName>
        <fullName evidence="3">Galactose oxidase</fullName>
    </recommendedName>
</protein>
<evidence type="ECO:0008006" key="3">
    <source>
        <dbReference type="Google" id="ProtNLM"/>
    </source>
</evidence>
<dbReference type="PANTHER" id="PTHR35807">
    <property type="entry name" value="TRANSCRIPTIONAL REGULATOR REDD-RELATED"/>
    <property type="match status" value="1"/>
</dbReference>
<dbReference type="GO" id="GO:0006355">
    <property type="term" value="P:regulation of DNA-templated transcription"/>
    <property type="evidence" value="ECO:0007669"/>
    <property type="project" value="TreeGrafter"/>
</dbReference>
<dbReference type="SUPFAM" id="SSF117281">
    <property type="entry name" value="Kelch motif"/>
    <property type="match status" value="1"/>
</dbReference>
<dbReference type="KEGG" id="chih:GWR21_15240"/>